<dbReference type="SMART" id="SM00862">
    <property type="entry name" value="Trans_reg_C"/>
    <property type="match status" value="1"/>
</dbReference>
<feature type="modified residue" description="4-aspartylphosphate" evidence="6">
    <location>
        <position position="53"/>
    </location>
</feature>
<dbReference type="Gene3D" id="6.10.250.690">
    <property type="match status" value="1"/>
</dbReference>
<protein>
    <submittedName>
        <fullName evidence="10">DNA-binding response OmpR family regulator</fullName>
    </submittedName>
</protein>
<evidence type="ECO:0000256" key="2">
    <source>
        <dbReference type="ARBA" id="ARBA00023012"/>
    </source>
</evidence>
<keyword evidence="11" id="KW-1185">Reference proteome</keyword>
<dbReference type="InterPro" id="IPR011006">
    <property type="entry name" value="CheY-like_superfamily"/>
</dbReference>
<evidence type="ECO:0000313" key="10">
    <source>
        <dbReference type="EMBL" id="TCS35697.1"/>
    </source>
</evidence>
<dbReference type="SMART" id="SM00448">
    <property type="entry name" value="REC"/>
    <property type="match status" value="1"/>
</dbReference>
<dbReference type="InterPro" id="IPR036388">
    <property type="entry name" value="WH-like_DNA-bd_sf"/>
</dbReference>
<proteinExistence type="predicted"/>
<evidence type="ECO:0000256" key="7">
    <source>
        <dbReference type="PROSITE-ProRule" id="PRU01091"/>
    </source>
</evidence>
<gene>
    <name evidence="10" type="ORF">BCF53_1317</name>
</gene>
<reference evidence="10 11" key="1">
    <citation type="submission" date="2019-03" db="EMBL/GenBank/DDBJ databases">
        <title>Genomic Encyclopedia of Archaeal and Bacterial Type Strains, Phase II (KMG-II): from individual species to whole genera.</title>
        <authorList>
            <person name="Goeker M."/>
        </authorList>
    </citation>
    <scope>NUCLEOTIDE SEQUENCE [LARGE SCALE GENOMIC DNA]</scope>
    <source>
        <strain evidence="10 11">DSM 15388</strain>
    </source>
</reference>
<dbReference type="SUPFAM" id="SSF46894">
    <property type="entry name" value="C-terminal effector domain of the bipartite response regulators"/>
    <property type="match status" value="1"/>
</dbReference>
<keyword evidence="3" id="KW-0805">Transcription regulation</keyword>
<evidence type="ECO:0000313" key="11">
    <source>
        <dbReference type="Proteomes" id="UP000295793"/>
    </source>
</evidence>
<keyword evidence="5" id="KW-0804">Transcription</keyword>
<dbReference type="OrthoDB" id="9802426at2"/>
<dbReference type="GO" id="GO:0032993">
    <property type="term" value="C:protein-DNA complex"/>
    <property type="evidence" value="ECO:0007669"/>
    <property type="project" value="TreeGrafter"/>
</dbReference>
<feature type="DNA-binding region" description="OmpR/PhoB-type" evidence="7">
    <location>
        <begin position="133"/>
        <end position="231"/>
    </location>
</feature>
<dbReference type="GO" id="GO:0005829">
    <property type="term" value="C:cytosol"/>
    <property type="evidence" value="ECO:0007669"/>
    <property type="project" value="TreeGrafter"/>
</dbReference>
<feature type="domain" description="Response regulatory" evidence="8">
    <location>
        <begin position="4"/>
        <end position="118"/>
    </location>
</feature>
<keyword evidence="1 6" id="KW-0597">Phosphoprotein</keyword>
<evidence type="ECO:0000256" key="1">
    <source>
        <dbReference type="ARBA" id="ARBA00022553"/>
    </source>
</evidence>
<keyword evidence="4 7" id="KW-0238">DNA-binding</keyword>
<dbReference type="InterPro" id="IPR001867">
    <property type="entry name" value="OmpR/PhoB-type_DNA-bd"/>
</dbReference>
<dbReference type="InterPro" id="IPR016032">
    <property type="entry name" value="Sig_transdc_resp-reg_C-effctor"/>
</dbReference>
<feature type="domain" description="OmpR/PhoB-type" evidence="9">
    <location>
        <begin position="133"/>
        <end position="231"/>
    </location>
</feature>
<evidence type="ECO:0000259" key="9">
    <source>
        <dbReference type="PROSITE" id="PS51755"/>
    </source>
</evidence>
<dbReference type="PANTHER" id="PTHR48111:SF40">
    <property type="entry name" value="PHOSPHATE REGULON TRANSCRIPTIONAL REGULATORY PROTEIN PHOB"/>
    <property type="match status" value="1"/>
</dbReference>
<accession>A0A4R3HRG1</accession>
<dbReference type="SUPFAM" id="SSF52172">
    <property type="entry name" value="CheY-like"/>
    <property type="match status" value="1"/>
</dbReference>
<evidence type="ECO:0000256" key="3">
    <source>
        <dbReference type="ARBA" id="ARBA00023015"/>
    </source>
</evidence>
<dbReference type="PANTHER" id="PTHR48111">
    <property type="entry name" value="REGULATOR OF RPOS"/>
    <property type="match status" value="1"/>
</dbReference>
<comment type="caution">
    <text evidence="10">The sequence shown here is derived from an EMBL/GenBank/DDBJ whole genome shotgun (WGS) entry which is preliminary data.</text>
</comment>
<dbReference type="Proteomes" id="UP000295793">
    <property type="component" value="Unassembled WGS sequence"/>
</dbReference>
<evidence type="ECO:0000256" key="4">
    <source>
        <dbReference type="ARBA" id="ARBA00023125"/>
    </source>
</evidence>
<dbReference type="RefSeq" id="WP_132704173.1">
    <property type="nucleotide sequence ID" value="NZ_SLZR01000031.1"/>
</dbReference>
<dbReference type="InterPro" id="IPR039420">
    <property type="entry name" value="WalR-like"/>
</dbReference>
<dbReference type="GO" id="GO:0000156">
    <property type="term" value="F:phosphorelay response regulator activity"/>
    <property type="evidence" value="ECO:0007669"/>
    <property type="project" value="TreeGrafter"/>
</dbReference>
<dbReference type="PROSITE" id="PS51755">
    <property type="entry name" value="OMPR_PHOB"/>
    <property type="match status" value="1"/>
</dbReference>
<evidence type="ECO:0000256" key="6">
    <source>
        <dbReference type="PROSITE-ProRule" id="PRU00169"/>
    </source>
</evidence>
<dbReference type="Gene3D" id="3.40.50.2300">
    <property type="match status" value="1"/>
</dbReference>
<evidence type="ECO:0000256" key="5">
    <source>
        <dbReference type="ARBA" id="ARBA00023163"/>
    </source>
</evidence>
<dbReference type="PROSITE" id="PS50110">
    <property type="entry name" value="RESPONSE_REGULATORY"/>
    <property type="match status" value="1"/>
</dbReference>
<dbReference type="GO" id="GO:0006355">
    <property type="term" value="P:regulation of DNA-templated transcription"/>
    <property type="evidence" value="ECO:0007669"/>
    <property type="project" value="InterPro"/>
</dbReference>
<dbReference type="InterPro" id="IPR001789">
    <property type="entry name" value="Sig_transdc_resp-reg_receiver"/>
</dbReference>
<dbReference type="GO" id="GO:0000976">
    <property type="term" value="F:transcription cis-regulatory region binding"/>
    <property type="evidence" value="ECO:0007669"/>
    <property type="project" value="TreeGrafter"/>
</dbReference>
<name>A0A4R3HRG1_9GAMM</name>
<dbReference type="Pfam" id="PF00486">
    <property type="entry name" value="Trans_reg_C"/>
    <property type="match status" value="1"/>
</dbReference>
<sequence>MTKTLLIIEDEAGIAFMLQDRFESEGYSVVHKDNGPEGEAYARQNSVDVILLDIMLPGKDGFQVCQDLRRSGINTPILMLTARTTNIDTVMGLKLGADDYLTKPFDMAVLSARVEALLRRAQAETPAKPAVQNDQYPFGDFLLDTSKQELYRNGSLVELNTQEYRLLKYLVQNPGRVLSRDELLDAVWGYNSDVTTRTVDVHIAWLRKKIEDNPVSRHLITLRGRGYKFLQEAE</sequence>
<dbReference type="EMBL" id="SLZR01000031">
    <property type="protein sequence ID" value="TCS35697.1"/>
    <property type="molecule type" value="Genomic_DNA"/>
</dbReference>
<dbReference type="Pfam" id="PF00072">
    <property type="entry name" value="Response_reg"/>
    <property type="match status" value="1"/>
</dbReference>
<organism evidence="10 11">
    <name type="scientific">Reinekea marinisedimentorum</name>
    <dbReference type="NCBI Taxonomy" id="230495"/>
    <lineage>
        <taxon>Bacteria</taxon>
        <taxon>Pseudomonadati</taxon>
        <taxon>Pseudomonadota</taxon>
        <taxon>Gammaproteobacteria</taxon>
        <taxon>Oceanospirillales</taxon>
        <taxon>Saccharospirillaceae</taxon>
        <taxon>Reinekea</taxon>
    </lineage>
</organism>
<dbReference type="AlphaFoldDB" id="A0A4R3HRG1"/>
<evidence type="ECO:0000259" key="8">
    <source>
        <dbReference type="PROSITE" id="PS50110"/>
    </source>
</evidence>
<dbReference type="CDD" id="cd00383">
    <property type="entry name" value="trans_reg_C"/>
    <property type="match status" value="1"/>
</dbReference>
<dbReference type="Gene3D" id="1.10.10.10">
    <property type="entry name" value="Winged helix-like DNA-binding domain superfamily/Winged helix DNA-binding domain"/>
    <property type="match status" value="1"/>
</dbReference>
<dbReference type="CDD" id="cd17574">
    <property type="entry name" value="REC_OmpR"/>
    <property type="match status" value="1"/>
</dbReference>
<keyword evidence="2" id="KW-0902">Two-component regulatory system</keyword>
<dbReference type="FunFam" id="3.40.50.2300:FF:000001">
    <property type="entry name" value="DNA-binding response regulator PhoB"/>
    <property type="match status" value="1"/>
</dbReference>